<organism evidence="1 2">
    <name type="scientific">Dryococelus australis</name>
    <dbReference type="NCBI Taxonomy" id="614101"/>
    <lineage>
        <taxon>Eukaryota</taxon>
        <taxon>Metazoa</taxon>
        <taxon>Ecdysozoa</taxon>
        <taxon>Arthropoda</taxon>
        <taxon>Hexapoda</taxon>
        <taxon>Insecta</taxon>
        <taxon>Pterygota</taxon>
        <taxon>Neoptera</taxon>
        <taxon>Polyneoptera</taxon>
        <taxon>Phasmatodea</taxon>
        <taxon>Verophasmatodea</taxon>
        <taxon>Anareolatae</taxon>
        <taxon>Phasmatidae</taxon>
        <taxon>Eurycanthinae</taxon>
        <taxon>Dryococelus</taxon>
    </lineage>
</organism>
<evidence type="ECO:0000313" key="2">
    <source>
        <dbReference type="Proteomes" id="UP001159363"/>
    </source>
</evidence>
<proteinExistence type="predicted"/>
<protein>
    <submittedName>
        <fullName evidence="1">Uncharacterized protein</fullName>
    </submittedName>
</protein>
<dbReference type="EMBL" id="JARBHB010000007">
    <property type="protein sequence ID" value="KAJ8879192.1"/>
    <property type="molecule type" value="Genomic_DNA"/>
</dbReference>
<sequence length="174" mass="19369">MRSLKTSGGITSGSGISEEQRVLWITSSPMSAEYNIAMQEFTNVPYTTSEQHNDLTEARIKKRILLIWKKSVPNLLSGRVSRRTILRTLGDVSAVIVVPDRSIDPDLLFQRFVVVAQIGQLSLEGVMSYELSTFPPALFECRHILWPADKPQLAQAICEHAKDGILDSVPVTEC</sequence>
<accession>A0ABQ9H4L0</accession>
<comment type="caution">
    <text evidence="1">The sequence shown here is derived from an EMBL/GenBank/DDBJ whole genome shotgun (WGS) entry which is preliminary data.</text>
</comment>
<keyword evidence="2" id="KW-1185">Reference proteome</keyword>
<dbReference type="Proteomes" id="UP001159363">
    <property type="component" value="Chromosome 6"/>
</dbReference>
<gene>
    <name evidence="1" type="ORF">PR048_019798</name>
</gene>
<name>A0ABQ9H4L0_9NEOP</name>
<evidence type="ECO:0000313" key="1">
    <source>
        <dbReference type="EMBL" id="KAJ8879192.1"/>
    </source>
</evidence>
<reference evidence="1 2" key="1">
    <citation type="submission" date="2023-02" db="EMBL/GenBank/DDBJ databases">
        <title>LHISI_Scaffold_Assembly.</title>
        <authorList>
            <person name="Stuart O.P."/>
            <person name="Cleave R."/>
            <person name="Magrath M.J.L."/>
            <person name="Mikheyev A.S."/>
        </authorList>
    </citation>
    <scope>NUCLEOTIDE SEQUENCE [LARGE SCALE GENOMIC DNA]</scope>
    <source>
        <strain evidence="1">Daus_M_001</strain>
        <tissue evidence="1">Leg muscle</tissue>
    </source>
</reference>